<dbReference type="RefSeq" id="WP_051873696.1">
    <property type="nucleotide sequence ID" value="NZ_JMPI01000030.1"/>
</dbReference>
<protein>
    <recommendedName>
        <fullName evidence="6">Fimbrial-type adhesion domain-containing protein</fullName>
    </recommendedName>
</protein>
<dbReference type="eggNOG" id="COG3539">
    <property type="taxonomic scope" value="Bacteria"/>
</dbReference>
<dbReference type="PANTHER" id="PTHR33420:SF31">
    <property type="entry name" value="TYPE 1 FIMBRIN D-MANNOSE SPECIFIC ADHESIN"/>
    <property type="match status" value="1"/>
</dbReference>
<sequence length="343" mass="36211">MKITFGKTLLQVMVVFCASLSTAHAYTYTCKGKSGHPTNISGSFGTVTISDTTLNVVGQVFDHAASWNTGGRIQVRCDEPSGTRSRRFTATSPLVPTTLEGTTQWFNVNEYLDATINVAVQGNRYVPFKNIRGGGANDSAGQTSMPAGTTGFLDLKIIKPFVGTTSFDNIHVADIFLSKQSGVYSPEPIAQVFLNGVISVPQNCSVNAGAVIHVDFGTMYNTDFTAAGQKADNVTPQTFSVPVECNYGASLANLSLSLKGTATANGDAIQSDNPDVGVAITDQNSALLRPNDDSSSIRLALDEIDTETFSTNVMLSAYPVSTTGNAPAEGTFTALAVLRVDFS</sequence>
<dbReference type="PANTHER" id="PTHR33420">
    <property type="entry name" value="FIMBRIAL SUBUNIT ELFA-RELATED"/>
    <property type="match status" value="1"/>
</dbReference>
<comment type="similarity">
    <text evidence="2">Belongs to the fimbrial protein family.</text>
</comment>
<dbReference type="GO" id="GO:0009289">
    <property type="term" value="C:pilus"/>
    <property type="evidence" value="ECO:0007669"/>
    <property type="project" value="UniProtKB-SubCell"/>
</dbReference>
<accession>A0A085GCH2</accession>
<feature type="domain" description="Fimbrial-type adhesion" evidence="6">
    <location>
        <begin position="195"/>
        <end position="342"/>
    </location>
</feature>
<dbReference type="InterPro" id="IPR000259">
    <property type="entry name" value="Adhesion_dom_fimbrial"/>
</dbReference>
<dbReference type="Proteomes" id="UP000028653">
    <property type="component" value="Unassembled WGS sequence"/>
</dbReference>
<proteinExistence type="inferred from homology"/>
<evidence type="ECO:0000313" key="8">
    <source>
        <dbReference type="Proteomes" id="UP000028653"/>
    </source>
</evidence>
<keyword evidence="3 5" id="KW-0732">Signal</keyword>
<name>A0A085GCH2_9ENTR</name>
<feature type="signal peptide" evidence="5">
    <location>
        <begin position="1"/>
        <end position="25"/>
    </location>
</feature>
<keyword evidence="4" id="KW-0281">Fimbrium</keyword>
<dbReference type="InterPro" id="IPR050263">
    <property type="entry name" value="Bact_Fimbrial_Adh_Pro"/>
</dbReference>
<comment type="caution">
    <text evidence="7">The sequence shown here is derived from an EMBL/GenBank/DDBJ whole genome shotgun (WGS) entry which is preliminary data.</text>
</comment>
<dbReference type="InterPro" id="IPR008966">
    <property type="entry name" value="Adhesion_dom_sf"/>
</dbReference>
<dbReference type="EMBL" id="JMPI01000030">
    <property type="protein sequence ID" value="KFC81417.1"/>
    <property type="molecule type" value="Genomic_DNA"/>
</dbReference>
<reference evidence="7 8" key="1">
    <citation type="submission" date="2014-05" db="EMBL/GenBank/DDBJ databases">
        <title>ATOL: Assembling a taxonomically balanced genome-scale reconstruction of the evolutionary history of the Enterobacteriaceae.</title>
        <authorList>
            <person name="Plunkett G.III."/>
            <person name="Neeno-Eckwall E.C."/>
            <person name="Glasner J.D."/>
            <person name="Perna N.T."/>
        </authorList>
    </citation>
    <scope>NUCLEOTIDE SEQUENCE [LARGE SCALE GENOMIC DNA]</scope>
    <source>
        <strain evidence="7 8">ATCC 33320</strain>
    </source>
</reference>
<comment type="subcellular location">
    <subcellularLocation>
        <location evidence="1">Fimbrium</location>
    </subcellularLocation>
</comment>
<gene>
    <name evidence="7" type="ORF">GBAG_2201</name>
</gene>
<evidence type="ECO:0000256" key="3">
    <source>
        <dbReference type="ARBA" id="ARBA00022729"/>
    </source>
</evidence>
<dbReference type="OrthoDB" id="8582771at2"/>
<dbReference type="Pfam" id="PF00419">
    <property type="entry name" value="Fimbrial"/>
    <property type="match status" value="1"/>
</dbReference>
<dbReference type="AlphaFoldDB" id="A0A085GCH2"/>
<dbReference type="SUPFAM" id="SSF49401">
    <property type="entry name" value="Bacterial adhesins"/>
    <property type="match status" value="1"/>
</dbReference>
<evidence type="ECO:0000256" key="2">
    <source>
        <dbReference type="ARBA" id="ARBA00006671"/>
    </source>
</evidence>
<feature type="chain" id="PRO_5001791199" description="Fimbrial-type adhesion domain-containing protein" evidence="5">
    <location>
        <begin position="26"/>
        <end position="343"/>
    </location>
</feature>
<dbReference type="Gene3D" id="2.60.40.1090">
    <property type="entry name" value="Fimbrial-type adhesion domain"/>
    <property type="match status" value="1"/>
</dbReference>
<evidence type="ECO:0000256" key="5">
    <source>
        <dbReference type="SAM" id="SignalP"/>
    </source>
</evidence>
<evidence type="ECO:0000259" key="6">
    <source>
        <dbReference type="Pfam" id="PF00419"/>
    </source>
</evidence>
<evidence type="ECO:0000256" key="1">
    <source>
        <dbReference type="ARBA" id="ARBA00004561"/>
    </source>
</evidence>
<evidence type="ECO:0000313" key="7">
    <source>
        <dbReference type="EMBL" id="KFC81417.1"/>
    </source>
</evidence>
<dbReference type="GO" id="GO:0043709">
    <property type="term" value="P:cell adhesion involved in single-species biofilm formation"/>
    <property type="evidence" value="ECO:0007669"/>
    <property type="project" value="TreeGrafter"/>
</dbReference>
<dbReference type="STRING" id="1006004.GBAG_2201"/>
<dbReference type="InterPro" id="IPR036937">
    <property type="entry name" value="Adhesion_dom_fimbrial_sf"/>
</dbReference>
<keyword evidence="8" id="KW-1185">Reference proteome</keyword>
<evidence type="ECO:0000256" key="4">
    <source>
        <dbReference type="ARBA" id="ARBA00023263"/>
    </source>
</evidence>
<organism evidence="7 8">
    <name type="scientific">Buttiauxella agrestis ATCC 33320</name>
    <dbReference type="NCBI Taxonomy" id="1006004"/>
    <lineage>
        <taxon>Bacteria</taxon>
        <taxon>Pseudomonadati</taxon>
        <taxon>Pseudomonadota</taxon>
        <taxon>Gammaproteobacteria</taxon>
        <taxon>Enterobacterales</taxon>
        <taxon>Enterobacteriaceae</taxon>
        <taxon>Buttiauxella</taxon>
    </lineage>
</organism>